<dbReference type="EMBL" id="HG315671">
    <property type="protein sequence ID" value="CDF79649.1"/>
    <property type="molecule type" value="Genomic_DNA"/>
</dbReference>
<dbReference type="HOGENOM" id="CLU_3061788_0_0_10"/>
<protein>
    <submittedName>
        <fullName evidence="1">Uncharacterized protein</fullName>
    </submittedName>
</protein>
<sequence>MTEEHIMIYKMLVTYHNNFKRIGNMYRVANPKLEEEVLVVAREIQSHLKKITS</sequence>
<keyword evidence="2" id="KW-1185">Reference proteome</keyword>
<organism evidence="1 2">
    <name type="scientific">Formosa agariphila (strain DSM 15362 / KCTC 12365 / LMG 23005 / KMM 3901 / M-2Alg 35-1)</name>
    <dbReference type="NCBI Taxonomy" id="1347342"/>
    <lineage>
        <taxon>Bacteria</taxon>
        <taxon>Pseudomonadati</taxon>
        <taxon>Bacteroidota</taxon>
        <taxon>Flavobacteriia</taxon>
        <taxon>Flavobacteriales</taxon>
        <taxon>Flavobacteriaceae</taxon>
        <taxon>Formosa</taxon>
    </lineage>
</organism>
<dbReference type="Proteomes" id="UP000016160">
    <property type="component" value="Chromosome"/>
</dbReference>
<dbReference type="STRING" id="1347342.BN863_19370"/>
<dbReference type="PATRIC" id="fig|1347342.6.peg.1939"/>
<name>T2KNS8_FORAG</name>
<evidence type="ECO:0000313" key="1">
    <source>
        <dbReference type="EMBL" id="CDF79649.1"/>
    </source>
</evidence>
<dbReference type="AlphaFoldDB" id="T2KNS8"/>
<accession>T2KNS8</accession>
<evidence type="ECO:0000313" key="2">
    <source>
        <dbReference type="Proteomes" id="UP000016160"/>
    </source>
</evidence>
<reference evidence="1 2" key="1">
    <citation type="journal article" date="2013" name="Appl. Environ. Microbiol.">
        <title>The genome of the alga-associated marine flavobacterium Formosa agariphila KMM 3901T reveals a broad potential for degradation of algal polysaccharides.</title>
        <authorList>
            <person name="Mann A.J."/>
            <person name="Hahnke R.L."/>
            <person name="Huang S."/>
            <person name="Werner J."/>
            <person name="Xing P."/>
            <person name="Barbeyron T."/>
            <person name="Huettel B."/>
            <person name="Stueber K."/>
            <person name="Reinhardt R."/>
            <person name="Harder J."/>
            <person name="Gloeckner F.O."/>
            <person name="Amann R.I."/>
            <person name="Teeling H."/>
        </authorList>
    </citation>
    <scope>NUCLEOTIDE SEQUENCE [LARGE SCALE GENOMIC DNA]</scope>
    <source>
        <strain evidence="2">DSM 15362 / KCTC 12365 / LMG 23005 / KMM 3901</strain>
    </source>
</reference>
<gene>
    <name evidence="1" type="ORF">BN863_19370</name>
</gene>
<proteinExistence type="predicted"/>